<accession>A0ABU1AKX1</accession>
<reference evidence="24 25" key="1">
    <citation type="submission" date="2023-04" db="EMBL/GenBank/DDBJ databases">
        <title>A novel bacteria isolated from coastal sediment.</title>
        <authorList>
            <person name="Liu X.-J."/>
            <person name="Du Z.-J."/>
        </authorList>
    </citation>
    <scope>NUCLEOTIDE SEQUENCE [LARGE SCALE GENOMIC DNA]</scope>
    <source>
        <strain evidence="24 25">SDUM461004</strain>
    </source>
</reference>
<dbReference type="Proteomes" id="UP001243717">
    <property type="component" value="Unassembled WGS sequence"/>
</dbReference>
<dbReference type="EC" id="6.3.2.12" evidence="5"/>
<dbReference type="Pfam" id="PF02875">
    <property type="entry name" value="Mur_ligase_C"/>
    <property type="match status" value="1"/>
</dbReference>
<gene>
    <name evidence="24" type="ORF">QEH59_08135</name>
</gene>
<keyword evidence="13" id="KW-0289">Folate biosynthesis</keyword>
<evidence type="ECO:0000256" key="17">
    <source>
        <dbReference type="ARBA" id="ARBA00047493"/>
    </source>
</evidence>
<comment type="caution">
    <text evidence="24">The sequence shown here is derived from an EMBL/GenBank/DDBJ whole genome shotgun (WGS) entry which is preliminary data.</text>
</comment>
<evidence type="ECO:0000256" key="3">
    <source>
        <dbReference type="ARBA" id="ARBA00005150"/>
    </source>
</evidence>
<keyword evidence="11 21" id="KW-0067">ATP-binding</keyword>
<evidence type="ECO:0000256" key="20">
    <source>
        <dbReference type="ARBA" id="ARBA00049161"/>
    </source>
</evidence>
<keyword evidence="8 21" id="KW-0436">Ligase</keyword>
<evidence type="ECO:0000256" key="11">
    <source>
        <dbReference type="ARBA" id="ARBA00022840"/>
    </source>
</evidence>
<dbReference type="InterPro" id="IPR036615">
    <property type="entry name" value="Mur_ligase_C_dom_sf"/>
</dbReference>
<keyword evidence="12" id="KW-0460">Magnesium</keyword>
<evidence type="ECO:0000256" key="12">
    <source>
        <dbReference type="ARBA" id="ARBA00022842"/>
    </source>
</evidence>
<evidence type="ECO:0000256" key="7">
    <source>
        <dbReference type="ARBA" id="ARBA00019357"/>
    </source>
</evidence>
<evidence type="ECO:0000256" key="19">
    <source>
        <dbReference type="ARBA" id="ARBA00049035"/>
    </source>
</evidence>
<evidence type="ECO:0000313" key="25">
    <source>
        <dbReference type="Proteomes" id="UP001243717"/>
    </source>
</evidence>
<feature type="domain" description="Mur ligase C-terminal" evidence="22">
    <location>
        <begin position="276"/>
        <end position="396"/>
    </location>
</feature>
<organism evidence="24 25">
    <name type="scientific">Thalassobacterium sedimentorum</name>
    <dbReference type="NCBI Taxonomy" id="3041258"/>
    <lineage>
        <taxon>Bacteria</taxon>
        <taxon>Pseudomonadati</taxon>
        <taxon>Verrucomicrobiota</taxon>
        <taxon>Opitutia</taxon>
        <taxon>Puniceicoccales</taxon>
        <taxon>Coraliomargaritaceae</taxon>
        <taxon>Thalassobacterium</taxon>
    </lineage>
</organism>
<evidence type="ECO:0000256" key="18">
    <source>
        <dbReference type="ARBA" id="ARBA00047808"/>
    </source>
</evidence>
<dbReference type="PIRSF" id="PIRSF001563">
    <property type="entry name" value="Folylpolyglu_synth"/>
    <property type="match status" value="1"/>
</dbReference>
<evidence type="ECO:0000256" key="1">
    <source>
        <dbReference type="ARBA" id="ARBA00002714"/>
    </source>
</evidence>
<evidence type="ECO:0000256" key="9">
    <source>
        <dbReference type="ARBA" id="ARBA00022723"/>
    </source>
</evidence>
<evidence type="ECO:0000256" key="21">
    <source>
        <dbReference type="PIRNR" id="PIRNR001563"/>
    </source>
</evidence>
<comment type="pathway">
    <text evidence="2">Cofactor biosynthesis; tetrahydrofolate biosynthesis; 7,8-dihydrofolate from 2-amino-4-hydroxy-6-hydroxymethyl-7,8-dihydropteridine diphosphate and 4-aminobenzoate: step 2/2.</text>
</comment>
<keyword evidence="9" id="KW-0479">Metal-binding</keyword>
<dbReference type="PANTHER" id="PTHR11136">
    <property type="entry name" value="FOLYLPOLYGLUTAMATE SYNTHASE-RELATED"/>
    <property type="match status" value="1"/>
</dbReference>
<comment type="catalytic activity">
    <reaction evidence="19">
        <text>(6R)-5,10-methylenetetrahydrofolyl-(gamma-L-Glu)(n) + L-glutamate + ATP = (6R)-5,10-methylenetetrahydrofolyl-(gamma-L-Glu)(n+1) + ADP + phosphate + H(+)</text>
        <dbReference type="Rhea" id="RHEA:51912"/>
        <dbReference type="Rhea" id="RHEA-COMP:13257"/>
        <dbReference type="Rhea" id="RHEA-COMP:13258"/>
        <dbReference type="ChEBI" id="CHEBI:15378"/>
        <dbReference type="ChEBI" id="CHEBI:29985"/>
        <dbReference type="ChEBI" id="CHEBI:30616"/>
        <dbReference type="ChEBI" id="CHEBI:43474"/>
        <dbReference type="ChEBI" id="CHEBI:136572"/>
        <dbReference type="ChEBI" id="CHEBI:456216"/>
        <dbReference type="EC" id="6.3.2.17"/>
    </reaction>
</comment>
<dbReference type="EMBL" id="JARXIC010000010">
    <property type="protein sequence ID" value="MDQ8194391.1"/>
    <property type="molecule type" value="Genomic_DNA"/>
</dbReference>
<dbReference type="InterPro" id="IPR001645">
    <property type="entry name" value="Folylpolyglutamate_synth"/>
</dbReference>
<evidence type="ECO:0000256" key="6">
    <source>
        <dbReference type="ARBA" id="ARBA00013025"/>
    </source>
</evidence>
<feature type="domain" description="Mur ligase central" evidence="23">
    <location>
        <begin position="45"/>
        <end position="194"/>
    </location>
</feature>
<dbReference type="Gene3D" id="3.40.1190.10">
    <property type="entry name" value="Mur-like, catalytic domain"/>
    <property type="match status" value="1"/>
</dbReference>
<dbReference type="EC" id="6.3.2.17" evidence="6"/>
<keyword evidence="10 21" id="KW-0547">Nucleotide-binding</keyword>
<evidence type="ECO:0000256" key="14">
    <source>
        <dbReference type="ARBA" id="ARBA00030048"/>
    </source>
</evidence>
<dbReference type="InterPro" id="IPR013221">
    <property type="entry name" value="Mur_ligase_cen"/>
</dbReference>
<evidence type="ECO:0000256" key="16">
    <source>
        <dbReference type="ARBA" id="ARBA00032510"/>
    </source>
</evidence>
<comment type="catalytic activity">
    <reaction evidence="17">
        <text>(6S)-5,6,7,8-tetrahydrofolyl-(gamma-L-Glu)(n) + L-glutamate + ATP = (6S)-5,6,7,8-tetrahydrofolyl-(gamma-L-Glu)(n+1) + ADP + phosphate + H(+)</text>
        <dbReference type="Rhea" id="RHEA:10580"/>
        <dbReference type="Rhea" id="RHEA-COMP:14738"/>
        <dbReference type="Rhea" id="RHEA-COMP:14740"/>
        <dbReference type="ChEBI" id="CHEBI:15378"/>
        <dbReference type="ChEBI" id="CHEBI:29985"/>
        <dbReference type="ChEBI" id="CHEBI:30616"/>
        <dbReference type="ChEBI" id="CHEBI:43474"/>
        <dbReference type="ChEBI" id="CHEBI:141005"/>
        <dbReference type="ChEBI" id="CHEBI:456216"/>
        <dbReference type="EC" id="6.3.2.17"/>
    </reaction>
</comment>
<evidence type="ECO:0000256" key="8">
    <source>
        <dbReference type="ARBA" id="ARBA00022598"/>
    </source>
</evidence>
<dbReference type="InterPro" id="IPR004101">
    <property type="entry name" value="Mur_ligase_C"/>
</dbReference>
<dbReference type="Gene3D" id="3.90.190.20">
    <property type="entry name" value="Mur ligase, C-terminal domain"/>
    <property type="match status" value="1"/>
</dbReference>
<evidence type="ECO:0000313" key="24">
    <source>
        <dbReference type="EMBL" id="MDQ8194391.1"/>
    </source>
</evidence>
<evidence type="ECO:0000256" key="15">
    <source>
        <dbReference type="ARBA" id="ARBA00030592"/>
    </source>
</evidence>
<dbReference type="RefSeq" id="WP_308984866.1">
    <property type="nucleotide sequence ID" value="NZ_JARXIC010000010.1"/>
</dbReference>
<name>A0ABU1AKX1_9BACT</name>
<comment type="similarity">
    <text evidence="4 21">Belongs to the folylpolyglutamate synthase family.</text>
</comment>
<dbReference type="GO" id="GO:0016874">
    <property type="term" value="F:ligase activity"/>
    <property type="evidence" value="ECO:0007669"/>
    <property type="project" value="UniProtKB-KW"/>
</dbReference>
<comment type="function">
    <text evidence="1">Functions in two distinct reactions of the de novo folate biosynthetic pathway. Catalyzes the addition of a glutamate residue to dihydropteroate (7,8-dihydropteroate or H2Pte) to form dihydrofolate (7,8-dihydrofolate monoglutamate or H2Pte-Glu). Also catalyzes successive additions of L-glutamate to tetrahydrofolate or 10-formyltetrahydrofolate or 5,10-methylenetetrahydrofolate, leading to folylpolyglutamate derivatives.</text>
</comment>
<comment type="catalytic activity">
    <reaction evidence="18">
        <text>10-formyltetrahydrofolyl-(gamma-L-Glu)(n) + L-glutamate + ATP = 10-formyltetrahydrofolyl-(gamma-L-Glu)(n+1) + ADP + phosphate + H(+)</text>
        <dbReference type="Rhea" id="RHEA:51904"/>
        <dbReference type="Rhea" id="RHEA-COMP:13088"/>
        <dbReference type="Rhea" id="RHEA-COMP:14300"/>
        <dbReference type="ChEBI" id="CHEBI:15378"/>
        <dbReference type="ChEBI" id="CHEBI:29985"/>
        <dbReference type="ChEBI" id="CHEBI:30616"/>
        <dbReference type="ChEBI" id="CHEBI:43474"/>
        <dbReference type="ChEBI" id="CHEBI:134413"/>
        <dbReference type="ChEBI" id="CHEBI:456216"/>
        <dbReference type="EC" id="6.3.2.17"/>
    </reaction>
</comment>
<evidence type="ECO:0000256" key="2">
    <source>
        <dbReference type="ARBA" id="ARBA00004799"/>
    </source>
</evidence>
<dbReference type="InterPro" id="IPR036565">
    <property type="entry name" value="Mur-like_cat_sf"/>
</dbReference>
<keyword evidence="25" id="KW-1185">Reference proteome</keyword>
<comment type="catalytic activity">
    <reaction evidence="20">
        <text>7,8-dihydropteroate + L-glutamate + ATP = 7,8-dihydrofolate + ADP + phosphate + H(+)</text>
        <dbReference type="Rhea" id="RHEA:23584"/>
        <dbReference type="ChEBI" id="CHEBI:15378"/>
        <dbReference type="ChEBI" id="CHEBI:17839"/>
        <dbReference type="ChEBI" id="CHEBI:29985"/>
        <dbReference type="ChEBI" id="CHEBI:30616"/>
        <dbReference type="ChEBI" id="CHEBI:43474"/>
        <dbReference type="ChEBI" id="CHEBI:57451"/>
        <dbReference type="ChEBI" id="CHEBI:456216"/>
        <dbReference type="EC" id="6.3.2.12"/>
    </reaction>
</comment>
<dbReference type="InterPro" id="IPR018109">
    <property type="entry name" value="Folylpolyglutamate_synth_CS"/>
</dbReference>
<evidence type="ECO:0000256" key="4">
    <source>
        <dbReference type="ARBA" id="ARBA00008276"/>
    </source>
</evidence>
<dbReference type="SUPFAM" id="SSF53623">
    <property type="entry name" value="MurD-like peptide ligases, catalytic domain"/>
    <property type="match status" value="1"/>
</dbReference>
<protein>
    <recommendedName>
        <fullName evidence="7">Dihydrofolate synthase/folylpolyglutamate synthase</fullName>
        <ecNumber evidence="5">6.3.2.12</ecNumber>
        <ecNumber evidence="6">6.3.2.17</ecNumber>
    </recommendedName>
    <alternativeName>
        <fullName evidence="16">Folylpoly-gamma-glutamate synthetase-dihydrofolate synthetase</fullName>
    </alternativeName>
    <alternativeName>
        <fullName evidence="14">Folylpolyglutamate synthetase</fullName>
    </alternativeName>
    <alternativeName>
        <fullName evidence="15">Tetrahydrofolylpolyglutamate synthase</fullName>
    </alternativeName>
</protein>
<proteinExistence type="inferred from homology"/>
<dbReference type="SUPFAM" id="SSF53244">
    <property type="entry name" value="MurD-like peptide ligases, peptide-binding domain"/>
    <property type="match status" value="1"/>
</dbReference>
<evidence type="ECO:0000256" key="5">
    <source>
        <dbReference type="ARBA" id="ARBA00013023"/>
    </source>
</evidence>
<dbReference type="PANTHER" id="PTHR11136:SF0">
    <property type="entry name" value="DIHYDROFOLATE SYNTHETASE-RELATED"/>
    <property type="match status" value="1"/>
</dbReference>
<evidence type="ECO:0000259" key="23">
    <source>
        <dbReference type="Pfam" id="PF08245"/>
    </source>
</evidence>
<sequence length="422" mass="45840">MSQYTNTLDYLYALKNRGSKYGIDRMRLLVEALGHPERQFPVIHVAGTNGKGSVCAMLEALYRDNGYRTGFFSSPHLVHLGERAQVNRQILSEAEIVRYTEQLKPIAAELGRDDPELHPTFFEFVAAMAFQRFATEAVDIGIIETGLGGRLDATNVVDPALSIITTISLDHTEMLGDTLAAIAGEKAGIIKAGKPVLMGKLPAEAEAVVRQVAEERGCPFYALTDRFPEGSTLPCTNLAGSFQRWNAALAVYATEILAEQFPLQSTQALSHVDWAGRWQVLEVDGRQLILDASHNPEGVAALEENLAKLVKADGREPIMIAGTLGEDRARSLMSVVGRYADELYLVAAQQERATPTAFLKSCLERDAVETDLTALFPTPGRCAIGEPGDTVVLTGSLYLIGEVLERIQGRAKLAGSGLQDKV</sequence>
<comment type="pathway">
    <text evidence="3">Cofactor biosynthesis; tetrahydrofolylpolyglutamate biosynthesis.</text>
</comment>
<dbReference type="PROSITE" id="PS01012">
    <property type="entry name" value="FOLYLPOLYGLU_SYNT_2"/>
    <property type="match status" value="1"/>
</dbReference>
<evidence type="ECO:0000256" key="13">
    <source>
        <dbReference type="ARBA" id="ARBA00022909"/>
    </source>
</evidence>
<evidence type="ECO:0000259" key="22">
    <source>
        <dbReference type="Pfam" id="PF02875"/>
    </source>
</evidence>
<dbReference type="NCBIfam" id="TIGR01499">
    <property type="entry name" value="folC"/>
    <property type="match status" value="1"/>
</dbReference>
<evidence type="ECO:0000256" key="10">
    <source>
        <dbReference type="ARBA" id="ARBA00022741"/>
    </source>
</evidence>
<dbReference type="Pfam" id="PF08245">
    <property type="entry name" value="Mur_ligase_M"/>
    <property type="match status" value="1"/>
</dbReference>